<sequence length="83" mass="9163">MKILYFAWLRERLNRGEEEVDLPADILTIADLISWLADRDEAAALAFEKRALIKTALDARLVSHDTPLAGAKVVALFPPMTGG</sequence>
<dbReference type="InterPro" id="IPR003749">
    <property type="entry name" value="ThiS/MoaD-like"/>
</dbReference>
<reference evidence="2 4" key="2">
    <citation type="submission" date="2016-11" db="EMBL/GenBank/DDBJ databases">
        <authorList>
            <person name="Jaros S."/>
            <person name="Januszkiewicz K."/>
            <person name="Wedrychowicz H."/>
        </authorList>
    </citation>
    <scope>NUCLEOTIDE SEQUENCE [LARGE SCALE GENOMIC DNA]</scope>
    <source>
        <strain evidence="2 4">DSM 17137</strain>
    </source>
</reference>
<dbReference type="STRING" id="1121477.SAMN02745223_03254"/>
<evidence type="ECO:0000313" key="3">
    <source>
        <dbReference type="Proteomes" id="UP000033608"/>
    </source>
</evidence>
<gene>
    <name evidence="2" type="ORF">SAMN02745223_03254</name>
    <name evidence="1" type="ORF">VW29_00245</name>
</gene>
<dbReference type="Pfam" id="PF02597">
    <property type="entry name" value="ThiS"/>
    <property type="match status" value="1"/>
</dbReference>
<dbReference type="EMBL" id="LAJF01000020">
    <property type="protein sequence ID" value="KKB86728.1"/>
    <property type="molecule type" value="Genomic_DNA"/>
</dbReference>
<dbReference type="Proteomes" id="UP000184533">
    <property type="component" value="Unassembled WGS sequence"/>
</dbReference>
<dbReference type="EMBL" id="FQVC01000011">
    <property type="protein sequence ID" value="SHF66804.1"/>
    <property type="molecule type" value="Genomic_DNA"/>
</dbReference>
<dbReference type="InterPro" id="IPR016155">
    <property type="entry name" value="Mopterin_synth/thiamin_S_b"/>
</dbReference>
<protein>
    <submittedName>
        <fullName evidence="1">Molybdenum cofactor biosynthesis protein MoaD</fullName>
    </submittedName>
    <submittedName>
        <fullName evidence="2">Molybdopterin synthase sulfur carrier subunit</fullName>
    </submittedName>
</protein>
<dbReference type="SUPFAM" id="SSF54285">
    <property type="entry name" value="MoaD/ThiS"/>
    <property type="match status" value="1"/>
</dbReference>
<dbReference type="CDD" id="cd00754">
    <property type="entry name" value="Ubl_MoaD"/>
    <property type="match status" value="1"/>
</dbReference>
<dbReference type="InterPro" id="IPR012675">
    <property type="entry name" value="Beta-grasp_dom_sf"/>
</dbReference>
<dbReference type="OrthoDB" id="9800712at2"/>
<proteinExistence type="predicted"/>
<dbReference type="Proteomes" id="UP000033608">
    <property type="component" value="Unassembled WGS sequence"/>
</dbReference>
<dbReference type="AlphaFoldDB" id="A0A0F5LWL9"/>
<accession>A0A0F5LWL9</accession>
<dbReference type="RefSeq" id="WP_046133366.1">
    <property type="nucleotide sequence ID" value="NZ_FQVC01000011.1"/>
</dbReference>
<reference evidence="1 3" key="1">
    <citation type="submission" date="2015-03" db="EMBL/GenBank/DDBJ databases">
        <authorList>
            <person name="Hassan Y.I."/>
            <person name="Lepp D."/>
            <person name="Zhou T."/>
        </authorList>
    </citation>
    <scope>NUCLEOTIDE SEQUENCE [LARGE SCALE GENOMIC DNA]</scope>
    <source>
        <strain evidence="1 3">DSM 17137</strain>
    </source>
</reference>
<keyword evidence="3" id="KW-1185">Reference proteome</keyword>
<name>A0A0F5LWL9_9HYPH</name>
<dbReference type="NCBIfam" id="TIGR01682">
    <property type="entry name" value="moaD"/>
    <property type="match status" value="1"/>
</dbReference>
<evidence type="ECO:0000313" key="4">
    <source>
        <dbReference type="Proteomes" id="UP000184533"/>
    </source>
</evidence>
<evidence type="ECO:0000313" key="2">
    <source>
        <dbReference type="EMBL" id="SHF66804.1"/>
    </source>
</evidence>
<organism evidence="1 3">
    <name type="scientific">Devosia limi DSM 17137</name>
    <dbReference type="NCBI Taxonomy" id="1121477"/>
    <lineage>
        <taxon>Bacteria</taxon>
        <taxon>Pseudomonadati</taxon>
        <taxon>Pseudomonadota</taxon>
        <taxon>Alphaproteobacteria</taxon>
        <taxon>Hyphomicrobiales</taxon>
        <taxon>Devosiaceae</taxon>
        <taxon>Devosia</taxon>
    </lineage>
</organism>
<dbReference type="Gene3D" id="3.10.20.30">
    <property type="match status" value="1"/>
</dbReference>
<dbReference type="PATRIC" id="fig|1121477.3.peg.1079"/>
<evidence type="ECO:0000313" key="1">
    <source>
        <dbReference type="EMBL" id="KKB86728.1"/>
    </source>
</evidence>